<keyword evidence="4" id="KW-1185">Reference proteome</keyword>
<proteinExistence type="predicted"/>
<dbReference type="RefSeq" id="WP_204195530.1">
    <property type="nucleotide sequence ID" value="NZ_JAFEMC010000001.1"/>
</dbReference>
<keyword evidence="1" id="KW-0732">Signal</keyword>
<comment type="caution">
    <text evidence="3">The sequence shown here is derived from an EMBL/GenBank/DDBJ whole genome shotgun (WGS) entry which is preliminary data.</text>
</comment>
<feature type="signal peptide" evidence="1">
    <location>
        <begin position="1"/>
        <end position="19"/>
    </location>
</feature>
<protein>
    <submittedName>
        <fullName evidence="3">Fasciclin domain-containing protein</fullName>
    </submittedName>
</protein>
<evidence type="ECO:0000256" key="1">
    <source>
        <dbReference type="SAM" id="SignalP"/>
    </source>
</evidence>
<dbReference type="InterPro" id="IPR036378">
    <property type="entry name" value="FAS1_dom_sf"/>
</dbReference>
<evidence type="ECO:0000259" key="2">
    <source>
        <dbReference type="PROSITE" id="PS50213"/>
    </source>
</evidence>
<gene>
    <name evidence="3" type="ORF">ILT43_04705</name>
</gene>
<accession>A0ABS2D421</accession>
<dbReference type="PROSITE" id="PS50213">
    <property type="entry name" value="FAS1"/>
    <property type="match status" value="1"/>
</dbReference>
<dbReference type="SUPFAM" id="SSF82153">
    <property type="entry name" value="FAS1 domain"/>
    <property type="match status" value="1"/>
</dbReference>
<dbReference type="Proteomes" id="UP000763641">
    <property type="component" value="Unassembled WGS sequence"/>
</dbReference>
<dbReference type="SMART" id="SM00554">
    <property type="entry name" value="FAS1"/>
    <property type="match status" value="1"/>
</dbReference>
<dbReference type="EMBL" id="JAFEMC010000001">
    <property type="protein sequence ID" value="MBM6575662.1"/>
    <property type="molecule type" value="Genomic_DNA"/>
</dbReference>
<reference evidence="3 4" key="1">
    <citation type="submission" date="2020-12" db="EMBL/GenBank/DDBJ databases">
        <title>Sphingomonas sp.</title>
        <authorList>
            <person name="Kim M.K."/>
        </authorList>
    </citation>
    <scope>NUCLEOTIDE SEQUENCE [LARGE SCALE GENOMIC DNA]</scope>
    <source>
        <strain evidence="3 4">BT552</strain>
    </source>
</reference>
<evidence type="ECO:0000313" key="3">
    <source>
        <dbReference type="EMBL" id="MBM6575662.1"/>
    </source>
</evidence>
<dbReference type="Pfam" id="PF02469">
    <property type="entry name" value="Fasciclin"/>
    <property type="match status" value="1"/>
</dbReference>
<evidence type="ECO:0000313" key="4">
    <source>
        <dbReference type="Proteomes" id="UP000763641"/>
    </source>
</evidence>
<dbReference type="PROSITE" id="PS51257">
    <property type="entry name" value="PROKAR_LIPOPROTEIN"/>
    <property type="match status" value="1"/>
</dbReference>
<organism evidence="3 4">
    <name type="scientific">Sphingomonas longa</name>
    <dbReference type="NCBI Taxonomy" id="2778730"/>
    <lineage>
        <taxon>Bacteria</taxon>
        <taxon>Pseudomonadati</taxon>
        <taxon>Pseudomonadota</taxon>
        <taxon>Alphaproteobacteria</taxon>
        <taxon>Sphingomonadales</taxon>
        <taxon>Sphingomonadaceae</taxon>
        <taxon>Sphingomonas</taxon>
    </lineage>
</organism>
<dbReference type="InterPro" id="IPR000782">
    <property type="entry name" value="FAS1_domain"/>
</dbReference>
<feature type="chain" id="PRO_5046345808" evidence="1">
    <location>
        <begin position="20"/>
        <end position="181"/>
    </location>
</feature>
<name>A0ABS2D421_9SPHN</name>
<dbReference type="Gene3D" id="2.30.180.10">
    <property type="entry name" value="FAS1 domain"/>
    <property type="match status" value="1"/>
</dbReference>
<feature type="domain" description="FAS1" evidence="2">
    <location>
        <begin position="34"/>
        <end position="176"/>
    </location>
</feature>
<sequence length="181" mass="18555">MKHFMALAALCSLAGCVAAIPVVAPPPIVLAPEQRTLAAEIAARPDLSIFAAQLAASGDAGLAAAPPMTVFATLDDAYARLAPGVVPAMLTVENRPLLTKVVAYHIVPGALDPVELRRRVAAGNGRATLVTLAGDPLVVTLTGTTLTLTDVDGDVGYVGEDVRRPNGILYPVNGFLAPAVE</sequence>